<organism evidence="2 3">
    <name type="scientific">Rubroshorea leprosula</name>
    <dbReference type="NCBI Taxonomy" id="152421"/>
    <lineage>
        <taxon>Eukaryota</taxon>
        <taxon>Viridiplantae</taxon>
        <taxon>Streptophyta</taxon>
        <taxon>Embryophyta</taxon>
        <taxon>Tracheophyta</taxon>
        <taxon>Spermatophyta</taxon>
        <taxon>Magnoliopsida</taxon>
        <taxon>eudicotyledons</taxon>
        <taxon>Gunneridae</taxon>
        <taxon>Pentapetalae</taxon>
        <taxon>rosids</taxon>
        <taxon>malvids</taxon>
        <taxon>Malvales</taxon>
        <taxon>Dipterocarpaceae</taxon>
        <taxon>Rubroshorea</taxon>
    </lineage>
</organism>
<dbReference type="EMBL" id="BPVZ01000189">
    <property type="protein sequence ID" value="GKV45042.1"/>
    <property type="molecule type" value="Genomic_DNA"/>
</dbReference>
<keyword evidence="3" id="KW-1185">Reference proteome</keyword>
<gene>
    <name evidence="2" type="ORF">SLEP1_g52170</name>
</gene>
<dbReference type="Proteomes" id="UP001054252">
    <property type="component" value="Unassembled WGS sequence"/>
</dbReference>
<feature type="region of interest" description="Disordered" evidence="1">
    <location>
        <begin position="18"/>
        <end position="64"/>
    </location>
</feature>
<name>A0AAV5M964_9ROSI</name>
<proteinExistence type="predicted"/>
<reference evidence="2 3" key="1">
    <citation type="journal article" date="2021" name="Commun. Biol.">
        <title>The genome of Shorea leprosula (Dipterocarpaceae) highlights the ecological relevance of drought in aseasonal tropical rainforests.</title>
        <authorList>
            <person name="Ng K.K.S."/>
            <person name="Kobayashi M.J."/>
            <person name="Fawcett J.A."/>
            <person name="Hatakeyama M."/>
            <person name="Paape T."/>
            <person name="Ng C.H."/>
            <person name="Ang C.C."/>
            <person name="Tnah L.H."/>
            <person name="Lee C.T."/>
            <person name="Nishiyama T."/>
            <person name="Sese J."/>
            <person name="O'Brien M.J."/>
            <person name="Copetti D."/>
            <person name="Mohd Noor M.I."/>
            <person name="Ong R.C."/>
            <person name="Putra M."/>
            <person name="Sireger I.Z."/>
            <person name="Indrioko S."/>
            <person name="Kosugi Y."/>
            <person name="Izuno A."/>
            <person name="Isagi Y."/>
            <person name="Lee S.L."/>
            <person name="Shimizu K.K."/>
        </authorList>
    </citation>
    <scope>NUCLEOTIDE SEQUENCE [LARGE SCALE GENOMIC DNA]</scope>
    <source>
        <strain evidence="2">214</strain>
    </source>
</reference>
<comment type="caution">
    <text evidence="2">The sequence shown here is derived from an EMBL/GenBank/DDBJ whole genome shotgun (WGS) entry which is preliminary data.</text>
</comment>
<feature type="compositionally biased region" description="Polar residues" evidence="1">
    <location>
        <begin position="18"/>
        <end position="34"/>
    </location>
</feature>
<sequence length="64" mass="6660">MVSARVARVTTKITRVHQPTNGAKSGSNAFTNNLPIGEVKQGSNQGKVCCTPGEKMTSGTGKLN</sequence>
<evidence type="ECO:0000313" key="3">
    <source>
        <dbReference type="Proteomes" id="UP001054252"/>
    </source>
</evidence>
<dbReference type="AlphaFoldDB" id="A0AAV5M964"/>
<evidence type="ECO:0000313" key="2">
    <source>
        <dbReference type="EMBL" id="GKV45042.1"/>
    </source>
</evidence>
<protein>
    <submittedName>
        <fullName evidence="2">Uncharacterized protein</fullName>
    </submittedName>
</protein>
<accession>A0AAV5M964</accession>
<evidence type="ECO:0000256" key="1">
    <source>
        <dbReference type="SAM" id="MobiDB-lite"/>
    </source>
</evidence>